<comment type="caution">
    <text evidence="1">The sequence shown here is derived from an EMBL/GenBank/DDBJ whole genome shotgun (WGS) entry which is preliminary data.</text>
</comment>
<reference evidence="1" key="2">
    <citation type="submission" date="2023-05" db="EMBL/GenBank/DDBJ databases">
        <authorList>
            <consortium name="Lawrence Berkeley National Laboratory"/>
            <person name="Steindorff A."/>
            <person name="Hensen N."/>
            <person name="Bonometti L."/>
            <person name="Westerberg I."/>
            <person name="Brannstrom I.O."/>
            <person name="Guillou S."/>
            <person name="Cros-Aarteil S."/>
            <person name="Calhoun S."/>
            <person name="Haridas S."/>
            <person name="Kuo A."/>
            <person name="Mondo S."/>
            <person name="Pangilinan J."/>
            <person name="Riley R."/>
            <person name="Labutti K."/>
            <person name="Andreopoulos B."/>
            <person name="Lipzen A."/>
            <person name="Chen C."/>
            <person name="Yanf M."/>
            <person name="Daum C."/>
            <person name="Ng V."/>
            <person name="Clum A."/>
            <person name="Ohm R."/>
            <person name="Martin F."/>
            <person name="Silar P."/>
            <person name="Natvig D."/>
            <person name="Lalanne C."/>
            <person name="Gautier V."/>
            <person name="Ament-Velasquez S.L."/>
            <person name="Kruys A."/>
            <person name="Hutchinson M.I."/>
            <person name="Powell A.J."/>
            <person name="Barry K."/>
            <person name="Miller A.N."/>
            <person name="Grigoriev I.V."/>
            <person name="Debuchy R."/>
            <person name="Gladieux P."/>
            <person name="Thoren M.H."/>
            <person name="Johannesson H."/>
        </authorList>
    </citation>
    <scope>NUCLEOTIDE SEQUENCE</scope>
    <source>
        <strain evidence="1">CBS 103.79</strain>
    </source>
</reference>
<gene>
    <name evidence="1" type="ORF">C8A05DRAFT_37990</name>
</gene>
<dbReference type="Proteomes" id="UP001303889">
    <property type="component" value="Unassembled WGS sequence"/>
</dbReference>
<keyword evidence="2" id="KW-1185">Reference proteome</keyword>
<accession>A0AAN6RPW3</accession>
<dbReference type="AlphaFoldDB" id="A0AAN6RPW3"/>
<proteinExistence type="predicted"/>
<evidence type="ECO:0000313" key="2">
    <source>
        <dbReference type="Proteomes" id="UP001303889"/>
    </source>
</evidence>
<evidence type="ECO:0000313" key="1">
    <source>
        <dbReference type="EMBL" id="KAK3898429.1"/>
    </source>
</evidence>
<protein>
    <submittedName>
        <fullName evidence="1">Uncharacterized protein</fullName>
    </submittedName>
</protein>
<dbReference type="EMBL" id="MU855939">
    <property type="protein sequence ID" value="KAK3898429.1"/>
    <property type="molecule type" value="Genomic_DNA"/>
</dbReference>
<name>A0AAN6RPW3_9PEZI</name>
<reference evidence="1" key="1">
    <citation type="journal article" date="2023" name="Mol. Phylogenet. Evol.">
        <title>Genome-scale phylogeny and comparative genomics of the fungal order Sordariales.</title>
        <authorList>
            <person name="Hensen N."/>
            <person name="Bonometti L."/>
            <person name="Westerberg I."/>
            <person name="Brannstrom I.O."/>
            <person name="Guillou S."/>
            <person name="Cros-Aarteil S."/>
            <person name="Calhoun S."/>
            <person name="Haridas S."/>
            <person name="Kuo A."/>
            <person name="Mondo S."/>
            <person name="Pangilinan J."/>
            <person name="Riley R."/>
            <person name="LaButti K."/>
            <person name="Andreopoulos B."/>
            <person name="Lipzen A."/>
            <person name="Chen C."/>
            <person name="Yan M."/>
            <person name="Daum C."/>
            <person name="Ng V."/>
            <person name="Clum A."/>
            <person name="Steindorff A."/>
            <person name="Ohm R.A."/>
            <person name="Martin F."/>
            <person name="Silar P."/>
            <person name="Natvig D.O."/>
            <person name="Lalanne C."/>
            <person name="Gautier V."/>
            <person name="Ament-Velasquez S.L."/>
            <person name="Kruys A."/>
            <person name="Hutchinson M.I."/>
            <person name="Powell A.J."/>
            <person name="Barry K."/>
            <person name="Miller A.N."/>
            <person name="Grigoriev I.V."/>
            <person name="Debuchy R."/>
            <person name="Gladieux P."/>
            <person name="Hiltunen Thoren M."/>
            <person name="Johannesson H."/>
        </authorList>
    </citation>
    <scope>NUCLEOTIDE SEQUENCE</scope>
    <source>
        <strain evidence="1">CBS 103.79</strain>
    </source>
</reference>
<organism evidence="1 2">
    <name type="scientific">Staphylotrichum tortipilum</name>
    <dbReference type="NCBI Taxonomy" id="2831512"/>
    <lineage>
        <taxon>Eukaryota</taxon>
        <taxon>Fungi</taxon>
        <taxon>Dikarya</taxon>
        <taxon>Ascomycota</taxon>
        <taxon>Pezizomycotina</taxon>
        <taxon>Sordariomycetes</taxon>
        <taxon>Sordariomycetidae</taxon>
        <taxon>Sordariales</taxon>
        <taxon>Chaetomiaceae</taxon>
        <taxon>Staphylotrichum</taxon>
    </lineage>
</organism>
<sequence length="99" mass="10155">MDATDTDCPIHSDGLWPSPQVVPLLCFLSQTAKYGHALEASLGIHSGTFTGPASGVGSLIISVRQAAGLGAQQVPALFDQIFVNPVGDMSTSGPAQVSF</sequence>